<comment type="subcellular location">
    <subcellularLocation>
        <location evidence="1">Cell membrane</location>
        <topology evidence="1">Multi-pass membrane protein</topology>
    </subcellularLocation>
</comment>
<evidence type="ECO:0000256" key="1">
    <source>
        <dbReference type="ARBA" id="ARBA00004651"/>
    </source>
</evidence>
<dbReference type="InterPro" id="IPR013012">
    <property type="entry name" value="PTS_EIIB_3"/>
</dbReference>
<sequence>MSSGAVLARITDISQKMAAEVHLRSLRDSFIITVPFLVLAGVFIMINYVFLDPGGVMSRWVSGETLLAIRSVGDRILNGTMSILALMLVVLIAWSIASKRQFAAPMIPAMAALAAFVVLMPVNLSLTPVGGGEAVEVSGVMTFALTNAGGVFMAIMTAVLATDLFLWIAKTRWLQIRMGDDVPPMVTQSFQSMFSIMLVVLAFALLAVGMKSLFGLEVHEIIQAAIQAPLVHLTTNLPGFLVLTTLTNFLFSLGIHPSGIINPILEPPLLVAMQENMAAFARGEIPPHIIVLPFRDLYGHMGGTGSTLALLIAIFLRSKISSHQKLGRTVLAPGIFNINEPVIFGFPVLYNPLIMIPFIIYPQINFIIAYLATQYDMVSRIVTYVPWSVPPLLSGWLGSGGDYRNVLLQIVLLILGVVIYLPFLMAYEKTMRQTKGRQTLAEMAAPVVAAVAQNPAPAERDMADNALDILNHKTIVLTCNEGMSTSIMATKMRKYAQEIGCSLSVYAVNSGSIEDEYQKADLILLGPQLVYMRDSITATVQGRCPVVPINTQAFSRLDGKAAVEQAAAILAGEHLFPQEGTS</sequence>
<evidence type="ECO:0000256" key="9">
    <source>
        <dbReference type="ARBA" id="ARBA00022683"/>
    </source>
</evidence>
<dbReference type="InterPro" id="IPR003501">
    <property type="entry name" value="PTS_EIIB_2/3"/>
</dbReference>
<dbReference type="InterPro" id="IPR003352">
    <property type="entry name" value="PTS_EIIC"/>
</dbReference>
<keyword evidence="9" id="KW-0598">Phosphotransferase system</keyword>
<evidence type="ECO:0000256" key="16">
    <source>
        <dbReference type="PROSITE-ProRule" id="PRU00423"/>
    </source>
</evidence>
<feature type="transmembrane region" description="Helical" evidence="17">
    <location>
        <begin position="406"/>
        <end position="427"/>
    </location>
</feature>
<dbReference type="Proteomes" id="UP001312893">
    <property type="component" value="Unassembled WGS sequence"/>
</dbReference>
<feature type="domain" description="PTS EIIB type-3" evidence="18">
    <location>
        <begin position="472"/>
        <end position="576"/>
    </location>
</feature>
<evidence type="ECO:0000256" key="12">
    <source>
        <dbReference type="ARBA" id="ARBA00022989"/>
    </source>
</evidence>
<feature type="transmembrane region" description="Helical" evidence="17">
    <location>
        <begin position="353"/>
        <end position="372"/>
    </location>
</feature>
<evidence type="ECO:0000256" key="5">
    <source>
        <dbReference type="ARBA" id="ARBA00022475"/>
    </source>
</evidence>
<keyword evidence="10 17" id="KW-0812">Transmembrane</keyword>
<comment type="caution">
    <text evidence="20">The sequence shown here is derived from an EMBL/GenBank/DDBJ whole genome shotgun (WGS) entry which is preliminary data.</text>
</comment>
<dbReference type="Pfam" id="PF02378">
    <property type="entry name" value="PTS_EIIC"/>
    <property type="match status" value="1"/>
</dbReference>
<dbReference type="RefSeq" id="WP_154144227.1">
    <property type="nucleotide sequence ID" value="NZ_JARXNK020000105.1"/>
</dbReference>
<evidence type="ECO:0000256" key="7">
    <source>
        <dbReference type="ARBA" id="ARBA00022597"/>
    </source>
</evidence>
<name>A0ABU9FBU1_9ENTR</name>
<feature type="transmembrane region" description="Helical" evidence="17">
    <location>
        <begin position="190"/>
        <end position="210"/>
    </location>
</feature>
<keyword evidence="11" id="KW-0418">Kinase</keyword>
<dbReference type="Pfam" id="PF02302">
    <property type="entry name" value="PTS_IIB"/>
    <property type="match status" value="1"/>
</dbReference>
<protein>
    <recommendedName>
        <fullName evidence="3">PTS system lactose-specific EIICB component</fullName>
        <ecNumber evidence="2">2.7.1.207</ecNumber>
    </recommendedName>
    <alternativeName>
        <fullName evidence="14">EIICB-Lac</fullName>
    </alternativeName>
</protein>
<dbReference type="PROSITE" id="PS51100">
    <property type="entry name" value="PTS_EIIB_TYPE_3"/>
    <property type="match status" value="1"/>
</dbReference>
<gene>
    <name evidence="20" type="ORF">QFI96_019270</name>
</gene>
<dbReference type="InterPro" id="IPR004501">
    <property type="entry name" value="PTS_EIIC_3"/>
</dbReference>
<evidence type="ECO:0000256" key="15">
    <source>
        <dbReference type="ARBA" id="ARBA00048444"/>
    </source>
</evidence>
<feature type="transmembrane region" description="Helical" evidence="17">
    <location>
        <begin position="109"/>
        <end position="129"/>
    </location>
</feature>
<proteinExistence type="predicted"/>
<dbReference type="PROSITE" id="PS51105">
    <property type="entry name" value="PTS_EIIC_TYPE_3"/>
    <property type="match status" value="1"/>
</dbReference>
<evidence type="ECO:0000256" key="10">
    <source>
        <dbReference type="ARBA" id="ARBA00022692"/>
    </source>
</evidence>
<keyword evidence="4" id="KW-0813">Transport</keyword>
<dbReference type="EMBL" id="JARXNK020000105">
    <property type="protein sequence ID" value="MEL0553834.1"/>
    <property type="molecule type" value="Genomic_DNA"/>
</dbReference>
<evidence type="ECO:0000256" key="2">
    <source>
        <dbReference type="ARBA" id="ARBA00012802"/>
    </source>
</evidence>
<reference evidence="20 21" key="1">
    <citation type="submission" date="2024-04" db="EMBL/GenBank/DDBJ databases">
        <title>Two novel Raoultella species associated with bleeding cankers of broadleaf hosts, Raoultella scottia sp. nov. and Raoultella lignicola sp. nov.</title>
        <authorList>
            <person name="Brady C.L."/>
        </authorList>
    </citation>
    <scope>NUCLEOTIDE SEQUENCE [LARGE SCALE GENOMIC DNA]</scope>
    <source>
        <strain evidence="20 21">TW_WC1a.1</strain>
    </source>
</reference>
<keyword evidence="5" id="KW-1003">Cell membrane</keyword>
<evidence type="ECO:0000256" key="3">
    <source>
        <dbReference type="ARBA" id="ARBA00020834"/>
    </source>
</evidence>
<keyword evidence="13 17" id="KW-0472">Membrane</keyword>
<evidence type="ECO:0000256" key="14">
    <source>
        <dbReference type="ARBA" id="ARBA00029639"/>
    </source>
</evidence>
<dbReference type="EC" id="2.7.1.207" evidence="2"/>
<evidence type="ECO:0000256" key="8">
    <source>
        <dbReference type="ARBA" id="ARBA00022679"/>
    </source>
</evidence>
<feature type="transmembrane region" description="Helical" evidence="17">
    <location>
        <begin position="297"/>
        <end position="316"/>
    </location>
</feature>
<evidence type="ECO:0000313" key="20">
    <source>
        <dbReference type="EMBL" id="MEL0553834.1"/>
    </source>
</evidence>
<dbReference type="InterPro" id="IPR036095">
    <property type="entry name" value="PTS_EIIB-like_sf"/>
</dbReference>
<organism evidence="20 21">
    <name type="scientific">Raoultella lignicola</name>
    <dbReference type="NCBI Taxonomy" id="3040939"/>
    <lineage>
        <taxon>Bacteria</taxon>
        <taxon>Pseudomonadati</taxon>
        <taxon>Pseudomonadota</taxon>
        <taxon>Gammaproteobacteria</taxon>
        <taxon>Enterobacterales</taxon>
        <taxon>Enterobacteriaceae</taxon>
        <taxon>Klebsiella/Raoultella group</taxon>
        <taxon>Raoultella</taxon>
    </lineage>
</organism>
<dbReference type="NCBIfam" id="TIGR00410">
    <property type="entry name" value="lacE"/>
    <property type="match status" value="1"/>
</dbReference>
<keyword evidence="6" id="KW-0597">Phosphoprotein</keyword>
<evidence type="ECO:0000259" key="18">
    <source>
        <dbReference type="PROSITE" id="PS51100"/>
    </source>
</evidence>
<feature type="domain" description="PTS EIIC type-3" evidence="19">
    <location>
        <begin position="6"/>
        <end position="423"/>
    </location>
</feature>
<keyword evidence="12 17" id="KW-1133">Transmembrane helix</keyword>
<evidence type="ECO:0000259" key="19">
    <source>
        <dbReference type="PROSITE" id="PS51105"/>
    </source>
</evidence>
<keyword evidence="21" id="KW-1185">Reference proteome</keyword>
<comment type="catalytic activity">
    <reaction evidence="15">
        <text>lactose(out) + N(pros)-phospho-L-histidyl-[protein] = lactose 6-phosphate(in) + L-histidyl-[protein]</text>
        <dbReference type="Rhea" id="RHEA:42400"/>
        <dbReference type="Rhea" id="RHEA-COMP:9745"/>
        <dbReference type="Rhea" id="RHEA-COMP:9746"/>
        <dbReference type="ChEBI" id="CHEBI:17716"/>
        <dbReference type="ChEBI" id="CHEBI:29979"/>
        <dbReference type="ChEBI" id="CHEBI:64837"/>
        <dbReference type="ChEBI" id="CHEBI:79080"/>
        <dbReference type="EC" id="2.7.1.207"/>
    </reaction>
</comment>
<keyword evidence="8" id="KW-0808">Transferase</keyword>
<dbReference type="PANTHER" id="PTHR33989:SF10">
    <property type="entry name" value="PERMEASE IIC COMPONENT"/>
    <property type="match status" value="1"/>
</dbReference>
<evidence type="ECO:0000313" key="21">
    <source>
        <dbReference type="Proteomes" id="UP001312893"/>
    </source>
</evidence>
<evidence type="ECO:0000256" key="13">
    <source>
        <dbReference type="ARBA" id="ARBA00023136"/>
    </source>
</evidence>
<evidence type="ECO:0000256" key="4">
    <source>
        <dbReference type="ARBA" id="ARBA00022448"/>
    </source>
</evidence>
<accession>A0ABU9FBU1</accession>
<dbReference type="Gene3D" id="3.40.50.2300">
    <property type="match status" value="1"/>
</dbReference>
<dbReference type="PANTHER" id="PTHR33989">
    <property type="match status" value="1"/>
</dbReference>
<evidence type="ECO:0000256" key="17">
    <source>
        <dbReference type="SAM" id="Phobius"/>
    </source>
</evidence>
<feature type="transmembrane region" description="Helical" evidence="17">
    <location>
        <begin position="30"/>
        <end position="51"/>
    </location>
</feature>
<dbReference type="InterPro" id="IPR051088">
    <property type="entry name" value="PTS_Sugar-EIIC/EIIB"/>
</dbReference>
<feature type="transmembrane region" description="Helical" evidence="17">
    <location>
        <begin position="76"/>
        <end position="97"/>
    </location>
</feature>
<evidence type="ECO:0000256" key="6">
    <source>
        <dbReference type="ARBA" id="ARBA00022553"/>
    </source>
</evidence>
<feature type="modified residue" description="Phosphocysteine; by EIIA" evidence="16">
    <location>
        <position position="479"/>
    </location>
</feature>
<evidence type="ECO:0000256" key="11">
    <source>
        <dbReference type="ARBA" id="ARBA00022777"/>
    </source>
</evidence>
<keyword evidence="7" id="KW-0762">Sugar transport</keyword>
<dbReference type="SUPFAM" id="SSF52794">
    <property type="entry name" value="PTS system IIB component-like"/>
    <property type="match status" value="1"/>
</dbReference>